<dbReference type="Ensembl" id="ENSHBUT00000014933.1">
    <property type="protein sequence ID" value="ENSHBUP00000000750.1"/>
    <property type="gene ID" value="ENSHBUG00000001943.1"/>
</dbReference>
<evidence type="ECO:0000256" key="8">
    <source>
        <dbReference type="SAM" id="SignalP"/>
    </source>
</evidence>
<keyword evidence="2" id="KW-0964">Secreted</keyword>
<dbReference type="InterPro" id="IPR036836">
    <property type="entry name" value="Agouti_dom_sf"/>
</dbReference>
<evidence type="ECO:0000259" key="9">
    <source>
        <dbReference type="PROSITE" id="PS51150"/>
    </source>
</evidence>
<keyword evidence="5 6" id="KW-1015">Disulfide bond</keyword>
<evidence type="ECO:0000256" key="5">
    <source>
        <dbReference type="ARBA" id="ARBA00023157"/>
    </source>
</evidence>
<evidence type="ECO:0000313" key="11">
    <source>
        <dbReference type="Proteomes" id="UP000264840"/>
    </source>
</evidence>
<dbReference type="GO" id="GO:0005615">
    <property type="term" value="C:extracellular space"/>
    <property type="evidence" value="ECO:0007669"/>
    <property type="project" value="TreeGrafter"/>
</dbReference>
<dbReference type="PROSITE" id="PS51150">
    <property type="entry name" value="AGOUTI_2"/>
    <property type="match status" value="1"/>
</dbReference>
<dbReference type="Gene3D" id="4.10.760.10">
    <property type="entry name" value="Agouti domain"/>
    <property type="match status" value="1"/>
</dbReference>
<dbReference type="GO" id="GO:0009755">
    <property type="term" value="P:hormone-mediated signaling pathway"/>
    <property type="evidence" value="ECO:0007669"/>
    <property type="project" value="InterPro"/>
</dbReference>
<evidence type="ECO:0000256" key="7">
    <source>
        <dbReference type="SAM" id="MobiDB-lite"/>
    </source>
</evidence>
<dbReference type="Proteomes" id="UP000264840">
    <property type="component" value="Unplaced"/>
</dbReference>
<organism evidence="10 11">
    <name type="scientific">Haplochromis burtoni</name>
    <name type="common">Burton's mouthbrooder</name>
    <name type="synonym">Chromis burtoni</name>
    <dbReference type="NCBI Taxonomy" id="8153"/>
    <lineage>
        <taxon>Eukaryota</taxon>
        <taxon>Metazoa</taxon>
        <taxon>Chordata</taxon>
        <taxon>Craniata</taxon>
        <taxon>Vertebrata</taxon>
        <taxon>Euteleostomi</taxon>
        <taxon>Actinopterygii</taxon>
        <taxon>Neopterygii</taxon>
        <taxon>Teleostei</taxon>
        <taxon>Neoteleostei</taxon>
        <taxon>Acanthomorphata</taxon>
        <taxon>Ovalentaria</taxon>
        <taxon>Cichlomorphae</taxon>
        <taxon>Cichliformes</taxon>
        <taxon>Cichlidae</taxon>
        <taxon>African cichlids</taxon>
        <taxon>Pseudocrenilabrinae</taxon>
        <taxon>Haplochromini</taxon>
        <taxon>Haplochromis</taxon>
    </lineage>
</organism>
<dbReference type="GeneTree" id="ENSGT00520000062345"/>
<keyword evidence="11" id="KW-1185">Reference proteome</keyword>
<dbReference type="GO" id="GO:0070996">
    <property type="term" value="F:type 1 melanocortin receptor binding"/>
    <property type="evidence" value="ECO:0007669"/>
    <property type="project" value="TreeGrafter"/>
</dbReference>
<reference evidence="10" key="1">
    <citation type="submission" date="2025-08" db="UniProtKB">
        <authorList>
            <consortium name="Ensembl"/>
        </authorList>
    </citation>
    <scope>IDENTIFICATION</scope>
</reference>
<reference evidence="10" key="2">
    <citation type="submission" date="2025-09" db="UniProtKB">
        <authorList>
            <consortium name="Ensembl"/>
        </authorList>
    </citation>
    <scope>IDENTIFICATION</scope>
</reference>
<evidence type="ECO:0000256" key="6">
    <source>
        <dbReference type="PROSITE-ProRule" id="PRU00494"/>
    </source>
</evidence>
<dbReference type="OMA" id="ICFCRKA"/>
<evidence type="ECO:0000256" key="3">
    <source>
        <dbReference type="ARBA" id="ARBA00022729"/>
    </source>
</evidence>
<name>A0A3Q2UTJ2_HAPBU</name>
<dbReference type="PANTHER" id="PTHR16551">
    <property type="entry name" value="AGOUTI RELATED"/>
    <property type="match status" value="1"/>
</dbReference>
<dbReference type="InterPro" id="IPR007733">
    <property type="entry name" value="Agouti"/>
</dbReference>
<keyword evidence="4" id="KW-0960">Knottin</keyword>
<feature type="signal peptide" evidence="8">
    <location>
        <begin position="1"/>
        <end position="22"/>
    </location>
</feature>
<accession>A0A3Q2UTJ2</accession>
<evidence type="ECO:0000256" key="2">
    <source>
        <dbReference type="ARBA" id="ARBA00022525"/>
    </source>
</evidence>
<evidence type="ECO:0000256" key="4">
    <source>
        <dbReference type="ARBA" id="ARBA00022854"/>
    </source>
</evidence>
<dbReference type="AlphaFoldDB" id="A0A3Q2UTJ2"/>
<comment type="subcellular location">
    <subcellularLocation>
        <location evidence="1">Secreted</location>
    </subcellularLocation>
</comment>
<dbReference type="RefSeq" id="XP_005918457.1">
    <property type="nucleotide sequence ID" value="XM_005918395.3"/>
</dbReference>
<dbReference type="GO" id="GO:0007218">
    <property type="term" value="P:neuropeptide signaling pathway"/>
    <property type="evidence" value="ECO:0007669"/>
    <property type="project" value="TreeGrafter"/>
</dbReference>
<dbReference type="GO" id="GO:0008343">
    <property type="term" value="P:adult feeding behavior"/>
    <property type="evidence" value="ECO:0007669"/>
    <property type="project" value="TreeGrafter"/>
</dbReference>
<protein>
    <submittedName>
        <fullName evidence="10">Agouti-signaling protein</fullName>
    </submittedName>
</protein>
<evidence type="ECO:0000256" key="1">
    <source>
        <dbReference type="ARBA" id="ARBA00004613"/>
    </source>
</evidence>
<dbReference type="GeneID" id="102313712"/>
<dbReference type="OrthoDB" id="9942042at2759"/>
<dbReference type="PANTHER" id="PTHR16551:SF5">
    <property type="entry name" value="AGOUTI-RELATED PEPTIDE 2"/>
    <property type="match status" value="1"/>
</dbReference>
<dbReference type="GO" id="GO:0005184">
    <property type="term" value="F:neuropeptide hormone activity"/>
    <property type="evidence" value="ECO:0007669"/>
    <property type="project" value="TreeGrafter"/>
</dbReference>
<sequence>MKLRVGMKLALLCLCIVQLAFGSRRINDREAAARGDVPLRKASHGTGSTNEIRVRPLFARRGHYERQRILVPKPRGGPAAQNEICPPAKVRPNPVKIKCSQLAQSCLPQSGCCDSCATCHCRFFNVICFCRKTKSQSEKNRQKETPHHITSETKSPTHATGH</sequence>
<feature type="domain" description="Agouti" evidence="9">
    <location>
        <begin position="99"/>
        <end position="137"/>
    </location>
</feature>
<dbReference type="SMART" id="SM00792">
    <property type="entry name" value="Agouti"/>
    <property type="match status" value="1"/>
</dbReference>
<feature type="compositionally biased region" description="Polar residues" evidence="7">
    <location>
        <begin position="152"/>
        <end position="162"/>
    </location>
</feature>
<keyword evidence="3 8" id="KW-0732">Signal</keyword>
<feature type="disulfide bond" evidence="6">
    <location>
        <begin position="121"/>
        <end position="128"/>
    </location>
</feature>
<comment type="caution">
    <text evidence="6">Lacks conserved residue(s) required for the propagation of feature annotation.</text>
</comment>
<dbReference type="Pfam" id="PF05039">
    <property type="entry name" value="Agouti"/>
    <property type="match status" value="1"/>
</dbReference>
<dbReference type="GO" id="GO:2000253">
    <property type="term" value="P:positive regulation of feeding behavior"/>
    <property type="evidence" value="ECO:0007669"/>
    <property type="project" value="TreeGrafter"/>
</dbReference>
<evidence type="ECO:0000313" key="10">
    <source>
        <dbReference type="Ensembl" id="ENSHBUP00000000750.1"/>
    </source>
</evidence>
<feature type="compositionally biased region" description="Basic and acidic residues" evidence="7">
    <location>
        <begin position="139"/>
        <end position="151"/>
    </location>
</feature>
<dbReference type="SUPFAM" id="SSF57055">
    <property type="entry name" value="Agouti-related protein"/>
    <property type="match status" value="1"/>
</dbReference>
<dbReference type="CTD" id="102313712"/>
<feature type="region of interest" description="Disordered" evidence="7">
    <location>
        <begin position="139"/>
        <end position="162"/>
    </location>
</feature>
<feature type="disulfide bond" evidence="6">
    <location>
        <begin position="112"/>
        <end position="130"/>
    </location>
</feature>
<proteinExistence type="predicted"/>
<feature type="chain" id="PRO_5018576780" evidence="8">
    <location>
        <begin position="23"/>
        <end position="162"/>
    </location>
</feature>
<dbReference type="InterPro" id="IPR027300">
    <property type="entry name" value="Agouti_dom"/>
</dbReference>